<proteinExistence type="inferred from homology"/>
<feature type="signal peptide" evidence="3">
    <location>
        <begin position="1"/>
        <end position="18"/>
    </location>
</feature>
<evidence type="ECO:0000256" key="1">
    <source>
        <dbReference type="ARBA" id="ARBA00005375"/>
    </source>
</evidence>
<keyword evidence="2" id="KW-0472">Membrane</keyword>
<gene>
    <name evidence="4" type="ORF">VC83_05412</name>
</gene>
<dbReference type="EMBL" id="KV441398">
    <property type="protein sequence ID" value="OAF58027.1"/>
    <property type="molecule type" value="Genomic_DNA"/>
</dbReference>
<feature type="chain" id="PRO_5008056420" description="Acid phosphatase pho5" evidence="3">
    <location>
        <begin position="19"/>
        <end position="479"/>
    </location>
</feature>
<dbReference type="AlphaFoldDB" id="A0A177A796"/>
<name>A0A177A796_9PEZI</name>
<evidence type="ECO:0008006" key="5">
    <source>
        <dbReference type="Google" id="ProtNLM"/>
    </source>
</evidence>
<dbReference type="GeneID" id="36288478"/>
<dbReference type="Gene3D" id="3.40.50.1240">
    <property type="entry name" value="Phosphoglycerate mutase-like"/>
    <property type="match status" value="1"/>
</dbReference>
<dbReference type="eggNOG" id="ENOG502RCH9">
    <property type="taxonomic scope" value="Eukaryota"/>
</dbReference>
<evidence type="ECO:0000256" key="3">
    <source>
        <dbReference type="SAM" id="SignalP"/>
    </source>
</evidence>
<keyword evidence="2" id="KW-0812">Transmembrane</keyword>
<reference evidence="4" key="1">
    <citation type="submission" date="2016-03" db="EMBL/GenBank/DDBJ databases">
        <title>Updated assembly of Pseudogymnoascus destructans, the fungus causing white-nose syndrome of bats.</title>
        <authorList>
            <person name="Palmer J.M."/>
            <person name="Drees K.P."/>
            <person name="Foster J.T."/>
            <person name="Lindner D.L."/>
        </authorList>
    </citation>
    <scope>NUCLEOTIDE SEQUENCE [LARGE SCALE GENOMIC DNA]</scope>
    <source>
        <strain evidence="4">20631-21</strain>
    </source>
</reference>
<dbReference type="InterPro" id="IPR000560">
    <property type="entry name" value="His_Pase_clade-2"/>
</dbReference>
<accession>A0A177A796</accession>
<dbReference type="PANTHER" id="PTHR11567:SF142">
    <property type="entry name" value="PHOSPHOGLYCERATE MUTASE-LIKE PROTEIN"/>
    <property type="match status" value="1"/>
</dbReference>
<dbReference type="InterPro" id="IPR029033">
    <property type="entry name" value="His_PPase_superfam"/>
</dbReference>
<protein>
    <recommendedName>
        <fullName evidence="5">Acid phosphatase pho5</fullName>
    </recommendedName>
</protein>
<keyword evidence="2" id="KW-1133">Transmembrane helix</keyword>
<dbReference type="RefSeq" id="XP_024323313.1">
    <property type="nucleotide sequence ID" value="XM_024469034.1"/>
</dbReference>
<dbReference type="PANTHER" id="PTHR11567">
    <property type="entry name" value="ACID PHOSPHATASE-RELATED"/>
    <property type="match status" value="1"/>
</dbReference>
<evidence type="ECO:0000256" key="2">
    <source>
        <dbReference type="SAM" id="Phobius"/>
    </source>
</evidence>
<comment type="similarity">
    <text evidence="1">Belongs to the histidine acid phosphatase family.</text>
</comment>
<dbReference type="OrthoDB" id="258392at2759"/>
<dbReference type="SUPFAM" id="SSF53254">
    <property type="entry name" value="Phosphoglycerate mutase-like"/>
    <property type="match status" value="1"/>
</dbReference>
<dbReference type="Proteomes" id="UP000077154">
    <property type="component" value="Unassembled WGS sequence"/>
</dbReference>
<sequence>MKSYSIATAVVLVSAVVGETIHGVTVFTRHGDRNSKHYSGYQLSPLGITENFEVGSDYRDLYIAAGSQKQILGISNSKYVPSQVYASAPDQQVLLNTATAFLQGLYPPLEDMNETPLATQSINNGSSYTNPLNGYQYVVLHGEDVNSPDTIWLKGDEGCPAAIEAKGTFEESSEFLTFNESTKTFYSQFWDVLKNVYDYKPELLSYEKAYDIFDLINVANIHNTSFTSDVTSEQLFQLRTLADSAEFGTNYNRTMPARSIGGETLLGGIFTQLNQTVSSKGKLKFSLLAGSYDNLMASFGVMNLTSANTDFFGLPHYASTMSFELFTTADITTFPSNTDDLNVRFLFRNGSNAGSQPTVYPLFGGSALSLSWKEFSVQIKQRAITSVGQWCSACNATQSFCPALSTTAVTEAAAGSSGSGMSNAVAGVVGAMVTVGVALLAGFVFWLARRRQSARGTAATHVEAAPQIEKTKSLESGST</sequence>
<dbReference type="Pfam" id="PF00328">
    <property type="entry name" value="His_Phos_2"/>
    <property type="match status" value="1"/>
</dbReference>
<dbReference type="InterPro" id="IPR050645">
    <property type="entry name" value="Histidine_acid_phosphatase"/>
</dbReference>
<organism evidence="4">
    <name type="scientific">Pseudogymnoascus destructans</name>
    <dbReference type="NCBI Taxonomy" id="655981"/>
    <lineage>
        <taxon>Eukaryota</taxon>
        <taxon>Fungi</taxon>
        <taxon>Dikarya</taxon>
        <taxon>Ascomycota</taxon>
        <taxon>Pezizomycotina</taxon>
        <taxon>Leotiomycetes</taxon>
        <taxon>Thelebolales</taxon>
        <taxon>Thelebolaceae</taxon>
        <taxon>Pseudogymnoascus</taxon>
    </lineage>
</organism>
<dbReference type="VEuPathDB" id="FungiDB:GMDG_03661"/>
<keyword evidence="3" id="KW-0732">Signal</keyword>
<feature type="transmembrane region" description="Helical" evidence="2">
    <location>
        <begin position="424"/>
        <end position="448"/>
    </location>
</feature>
<evidence type="ECO:0000313" key="4">
    <source>
        <dbReference type="EMBL" id="OAF58027.1"/>
    </source>
</evidence>
<dbReference type="GO" id="GO:0016791">
    <property type="term" value="F:phosphatase activity"/>
    <property type="evidence" value="ECO:0007669"/>
    <property type="project" value="TreeGrafter"/>
</dbReference>